<keyword evidence="2" id="KW-1185">Reference proteome</keyword>
<name>A0A445HQB9_GLYSO</name>
<gene>
    <name evidence="1" type="ORF">D0Y65_034415</name>
</gene>
<evidence type="ECO:0000313" key="2">
    <source>
        <dbReference type="Proteomes" id="UP000289340"/>
    </source>
</evidence>
<reference evidence="1 2" key="1">
    <citation type="submission" date="2018-09" db="EMBL/GenBank/DDBJ databases">
        <title>A high-quality reference genome of wild soybean provides a powerful tool to mine soybean genomes.</title>
        <authorList>
            <person name="Xie M."/>
            <person name="Chung C.Y.L."/>
            <person name="Li M.-W."/>
            <person name="Wong F.-L."/>
            <person name="Chan T.-F."/>
            <person name="Lam H.-M."/>
        </authorList>
    </citation>
    <scope>NUCLEOTIDE SEQUENCE [LARGE SCALE GENOMIC DNA]</scope>
    <source>
        <strain evidence="2">cv. W05</strain>
        <tissue evidence="1">Hypocotyl of etiolated seedlings</tissue>
    </source>
</reference>
<dbReference type="Proteomes" id="UP000289340">
    <property type="component" value="Chromosome 12"/>
</dbReference>
<dbReference type="EMBL" id="QZWG01000012">
    <property type="protein sequence ID" value="RZB75903.1"/>
    <property type="molecule type" value="Genomic_DNA"/>
</dbReference>
<organism evidence="1 2">
    <name type="scientific">Glycine soja</name>
    <name type="common">Wild soybean</name>
    <dbReference type="NCBI Taxonomy" id="3848"/>
    <lineage>
        <taxon>Eukaryota</taxon>
        <taxon>Viridiplantae</taxon>
        <taxon>Streptophyta</taxon>
        <taxon>Embryophyta</taxon>
        <taxon>Tracheophyta</taxon>
        <taxon>Spermatophyta</taxon>
        <taxon>Magnoliopsida</taxon>
        <taxon>eudicotyledons</taxon>
        <taxon>Gunneridae</taxon>
        <taxon>Pentapetalae</taxon>
        <taxon>rosids</taxon>
        <taxon>fabids</taxon>
        <taxon>Fabales</taxon>
        <taxon>Fabaceae</taxon>
        <taxon>Papilionoideae</taxon>
        <taxon>50 kb inversion clade</taxon>
        <taxon>NPAAA clade</taxon>
        <taxon>indigoferoid/millettioid clade</taxon>
        <taxon>Phaseoleae</taxon>
        <taxon>Glycine</taxon>
        <taxon>Glycine subgen. Soja</taxon>
    </lineage>
</organism>
<comment type="caution">
    <text evidence="1">The sequence shown here is derived from an EMBL/GenBank/DDBJ whole genome shotgun (WGS) entry which is preliminary data.</text>
</comment>
<accession>A0A445HQB9</accession>
<evidence type="ECO:0000313" key="1">
    <source>
        <dbReference type="EMBL" id="RZB75903.1"/>
    </source>
</evidence>
<sequence>MMETGDISQPEPPKQVWCEEKQASVHEEIKRMNQLPANSSYVTHRLKVLNKILQLMSVQVDHSLFISHRFFLVIC</sequence>
<dbReference type="AlphaFoldDB" id="A0A445HQB9"/>
<protein>
    <submittedName>
        <fullName evidence="1">Uncharacterized protein</fullName>
    </submittedName>
</protein>
<proteinExistence type="predicted"/>